<dbReference type="InterPro" id="IPR053084">
    <property type="entry name" value="AKAP"/>
</dbReference>
<dbReference type="EMBL" id="JAODUP010000727">
    <property type="protein sequence ID" value="KAK2144821.1"/>
    <property type="molecule type" value="Genomic_DNA"/>
</dbReference>
<dbReference type="GO" id="GO:0005952">
    <property type="term" value="C:cAMP-dependent protein kinase complex"/>
    <property type="evidence" value="ECO:0007669"/>
    <property type="project" value="TreeGrafter"/>
</dbReference>
<dbReference type="PANTHER" id="PTHR35075">
    <property type="entry name" value="A-KINASE ANCHOR PROTEIN 14"/>
    <property type="match status" value="1"/>
</dbReference>
<organism evidence="1 2">
    <name type="scientific">Paralvinella palmiformis</name>
    <dbReference type="NCBI Taxonomy" id="53620"/>
    <lineage>
        <taxon>Eukaryota</taxon>
        <taxon>Metazoa</taxon>
        <taxon>Spiralia</taxon>
        <taxon>Lophotrochozoa</taxon>
        <taxon>Annelida</taxon>
        <taxon>Polychaeta</taxon>
        <taxon>Sedentaria</taxon>
        <taxon>Canalipalpata</taxon>
        <taxon>Terebellida</taxon>
        <taxon>Terebelliformia</taxon>
        <taxon>Alvinellidae</taxon>
        <taxon>Paralvinella</taxon>
    </lineage>
</organism>
<comment type="caution">
    <text evidence="1">The sequence shown here is derived from an EMBL/GenBank/DDBJ whole genome shotgun (WGS) entry which is preliminary data.</text>
</comment>
<accession>A0AAD9MUZ3</accession>
<sequence length="194" mass="23240">MSSDGIDEFAEVAHGVVDTVIEKAITRLKHETLQRQKTLESIRFDLSRENTITYPASQYEDYDIKNIDWLTIGEFTNEAAENRIHEFIKTWDYQDSWQYCIDFLGEDDHEFDIRYRFRVMWSIPTRRKPVPRATASVYFTFEVSKIKPKNYPVEVYYVFETNRLVHKPGRSRFREHWLKDIIQSKVIVLEAIDF</sequence>
<dbReference type="PANTHER" id="PTHR35075:SF1">
    <property type="entry name" value="A-KINASE ANCHOR PROTEIN 14"/>
    <property type="match status" value="1"/>
</dbReference>
<proteinExistence type="predicted"/>
<dbReference type="AlphaFoldDB" id="A0AAD9MUZ3"/>
<evidence type="ECO:0000313" key="2">
    <source>
        <dbReference type="Proteomes" id="UP001208570"/>
    </source>
</evidence>
<protein>
    <recommendedName>
        <fullName evidence="3">A-kinase anchor protein 14</fullName>
    </recommendedName>
</protein>
<evidence type="ECO:0000313" key="1">
    <source>
        <dbReference type="EMBL" id="KAK2144821.1"/>
    </source>
</evidence>
<dbReference type="GO" id="GO:0034237">
    <property type="term" value="F:protein kinase A regulatory subunit binding"/>
    <property type="evidence" value="ECO:0007669"/>
    <property type="project" value="TreeGrafter"/>
</dbReference>
<evidence type="ECO:0008006" key="3">
    <source>
        <dbReference type="Google" id="ProtNLM"/>
    </source>
</evidence>
<dbReference type="Proteomes" id="UP001208570">
    <property type="component" value="Unassembled WGS sequence"/>
</dbReference>
<dbReference type="InterPro" id="IPR025663">
    <property type="entry name" value="AKAP_28"/>
</dbReference>
<dbReference type="Pfam" id="PF14469">
    <property type="entry name" value="AKAP28"/>
    <property type="match status" value="1"/>
</dbReference>
<gene>
    <name evidence="1" type="ORF">LSH36_727g01025</name>
</gene>
<reference evidence="1" key="1">
    <citation type="journal article" date="2023" name="Mol. Biol. Evol.">
        <title>Third-Generation Sequencing Reveals the Adaptive Role of the Epigenome in Three Deep-Sea Polychaetes.</title>
        <authorList>
            <person name="Perez M."/>
            <person name="Aroh O."/>
            <person name="Sun Y."/>
            <person name="Lan Y."/>
            <person name="Juniper S.K."/>
            <person name="Young C.R."/>
            <person name="Angers B."/>
            <person name="Qian P.Y."/>
        </authorList>
    </citation>
    <scope>NUCLEOTIDE SEQUENCE</scope>
    <source>
        <strain evidence="1">P08H-3</strain>
    </source>
</reference>
<keyword evidence="2" id="KW-1185">Reference proteome</keyword>
<name>A0AAD9MUZ3_9ANNE</name>